<gene>
    <name evidence="1" type="ORF">GSF08_09110</name>
</gene>
<organism evidence="1 2">
    <name type="scientific">Copranaerobaculum intestinale</name>
    <dbReference type="NCBI Taxonomy" id="2692629"/>
    <lineage>
        <taxon>Bacteria</taxon>
        <taxon>Bacillati</taxon>
        <taxon>Bacillota</taxon>
        <taxon>Erysipelotrichia</taxon>
        <taxon>Erysipelotrichales</taxon>
        <taxon>Erysipelotrichaceae</taxon>
        <taxon>Copranaerobaculum</taxon>
    </lineage>
</organism>
<dbReference type="EMBL" id="WUUQ01000003">
    <property type="protein sequence ID" value="MXQ74095.1"/>
    <property type="molecule type" value="Genomic_DNA"/>
</dbReference>
<dbReference type="RefSeq" id="WP_160625483.1">
    <property type="nucleotide sequence ID" value="NZ_WUUQ01000003.1"/>
</dbReference>
<reference evidence="1 2" key="2">
    <citation type="submission" date="2020-01" db="EMBL/GenBank/DDBJ databases">
        <title>Clostridiaceae sp. nov. isolated from the gut of human by culturomics.</title>
        <authorList>
            <person name="Chang Y."/>
        </authorList>
    </citation>
    <scope>NUCLEOTIDE SEQUENCE [LARGE SCALE GENOMIC DNA]</scope>
    <source>
        <strain evidence="1 2">DONG20-135</strain>
    </source>
</reference>
<accession>A0A6N8U9E9</accession>
<evidence type="ECO:0000313" key="1">
    <source>
        <dbReference type="EMBL" id="MXQ74095.1"/>
    </source>
</evidence>
<protein>
    <submittedName>
        <fullName evidence="1">Uncharacterized protein</fullName>
    </submittedName>
</protein>
<sequence>MLYEKYSIFPVDLEQDGFLVDYVDGRFVMVLKDRSWSDFEIQALQRHRITVSFLYERVCALFLLEINDAIDTSDAAFDIHNCEHADKLLKQEEPYDIEIYLVDSRHKICAQRSITLPKVMCELMKEKLEIQAQTPYDEAGFDRALMKLQGTYEPFEMEPMAVCQAFF</sequence>
<dbReference type="AlphaFoldDB" id="A0A6N8U9E9"/>
<proteinExistence type="predicted"/>
<name>A0A6N8U9E9_9FIRM</name>
<comment type="caution">
    <text evidence="1">The sequence shown here is derived from an EMBL/GenBank/DDBJ whole genome shotgun (WGS) entry which is preliminary data.</text>
</comment>
<keyword evidence="2" id="KW-1185">Reference proteome</keyword>
<evidence type="ECO:0000313" key="2">
    <source>
        <dbReference type="Proteomes" id="UP000434036"/>
    </source>
</evidence>
<dbReference type="Proteomes" id="UP000434036">
    <property type="component" value="Unassembled WGS sequence"/>
</dbReference>
<reference evidence="1 2" key="1">
    <citation type="submission" date="2019-12" db="EMBL/GenBank/DDBJ databases">
        <authorList>
            <person name="Yang R."/>
        </authorList>
    </citation>
    <scope>NUCLEOTIDE SEQUENCE [LARGE SCALE GENOMIC DNA]</scope>
    <source>
        <strain evidence="1 2">DONG20-135</strain>
    </source>
</reference>